<feature type="region of interest" description="Disordered" evidence="2">
    <location>
        <begin position="143"/>
        <end position="179"/>
    </location>
</feature>
<dbReference type="Proteomes" id="UP000734854">
    <property type="component" value="Unassembled WGS sequence"/>
</dbReference>
<dbReference type="PANTHER" id="PTHR31929">
    <property type="entry name" value="SAUR-LIKE AUXIN-RESPONSIVE PROTEIN FAMILY-RELATED"/>
    <property type="match status" value="1"/>
</dbReference>
<organism evidence="3 4">
    <name type="scientific">Zingiber officinale</name>
    <name type="common">Ginger</name>
    <name type="synonym">Amomum zingiber</name>
    <dbReference type="NCBI Taxonomy" id="94328"/>
    <lineage>
        <taxon>Eukaryota</taxon>
        <taxon>Viridiplantae</taxon>
        <taxon>Streptophyta</taxon>
        <taxon>Embryophyta</taxon>
        <taxon>Tracheophyta</taxon>
        <taxon>Spermatophyta</taxon>
        <taxon>Magnoliopsida</taxon>
        <taxon>Liliopsida</taxon>
        <taxon>Zingiberales</taxon>
        <taxon>Zingiberaceae</taxon>
        <taxon>Zingiber</taxon>
    </lineage>
</organism>
<sequence length="256" mass="28317">MLHLKLCKTFLRRWRELIKETMTYVHPARYSRHCVKEEGEEDKVPKDVPKGHLVVYVGEHCRRFIIDLAFLQHPLFRGLLELAQEEFDYLSPGGKLCIPSIFGRFASAHAILESLGRLHLGGEAKVPKEGIEGGEIRKDALLEHGIGEPLGHGDTTRSRDDNLGESTTRSTSSIFVHQEEAAGVVGESGLLHPEDESESATRAADASSLSPPRARGHLQKKRIRGSGLPRAMGPIVCTRSIGPHTMGFRPRNPPSD</sequence>
<dbReference type="EMBL" id="JACMSC010000010">
    <property type="protein sequence ID" value="KAG6505620.1"/>
    <property type="molecule type" value="Genomic_DNA"/>
</dbReference>
<feature type="region of interest" description="Disordered" evidence="2">
    <location>
        <begin position="191"/>
        <end position="256"/>
    </location>
</feature>
<feature type="compositionally biased region" description="Basic residues" evidence="2">
    <location>
        <begin position="214"/>
        <end position="224"/>
    </location>
</feature>
<comment type="caution">
    <text evidence="3">The sequence shown here is derived from an EMBL/GenBank/DDBJ whole genome shotgun (WGS) entry which is preliminary data.</text>
</comment>
<proteinExistence type="inferred from homology"/>
<name>A0A8J5GC93_ZINOF</name>
<accession>A0A8J5GC93</accession>
<protein>
    <recommendedName>
        <fullName evidence="5">SAUR family protein</fullName>
    </recommendedName>
</protein>
<dbReference type="GO" id="GO:0009733">
    <property type="term" value="P:response to auxin"/>
    <property type="evidence" value="ECO:0007669"/>
    <property type="project" value="InterPro"/>
</dbReference>
<reference evidence="3 4" key="1">
    <citation type="submission" date="2020-08" db="EMBL/GenBank/DDBJ databases">
        <title>Plant Genome Project.</title>
        <authorList>
            <person name="Zhang R.-G."/>
        </authorList>
    </citation>
    <scope>NUCLEOTIDE SEQUENCE [LARGE SCALE GENOMIC DNA]</scope>
    <source>
        <tissue evidence="3">Rhizome</tissue>
    </source>
</reference>
<dbReference type="Pfam" id="PF02519">
    <property type="entry name" value="Auxin_inducible"/>
    <property type="match status" value="1"/>
</dbReference>
<evidence type="ECO:0008006" key="5">
    <source>
        <dbReference type="Google" id="ProtNLM"/>
    </source>
</evidence>
<evidence type="ECO:0000256" key="2">
    <source>
        <dbReference type="SAM" id="MobiDB-lite"/>
    </source>
</evidence>
<evidence type="ECO:0000313" key="3">
    <source>
        <dbReference type="EMBL" id="KAG6505620.1"/>
    </source>
</evidence>
<dbReference type="InterPro" id="IPR003676">
    <property type="entry name" value="SAUR_fam"/>
</dbReference>
<dbReference type="AlphaFoldDB" id="A0A8J5GC93"/>
<gene>
    <name evidence="3" type="ORF">ZIOFF_037985</name>
</gene>
<evidence type="ECO:0000313" key="4">
    <source>
        <dbReference type="Proteomes" id="UP000734854"/>
    </source>
</evidence>
<keyword evidence="4" id="KW-1185">Reference proteome</keyword>
<feature type="compositionally biased region" description="Polar residues" evidence="2">
    <location>
        <begin position="164"/>
        <end position="175"/>
    </location>
</feature>
<comment type="similarity">
    <text evidence="1">Belongs to the ARG7 family.</text>
</comment>
<evidence type="ECO:0000256" key="1">
    <source>
        <dbReference type="ARBA" id="ARBA00006974"/>
    </source>
</evidence>